<dbReference type="PANTHER" id="PTHR10694:SF33">
    <property type="entry name" value="LYSINE-SPECIFIC DEMETHYLASE 5"/>
    <property type="match status" value="1"/>
</dbReference>
<dbReference type="GO" id="GO:0006355">
    <property type="term" value="P:regulation of DNA-templated transcription"/>
    <property type="evidence" value="ECO:0007669"/>
    <property type="project" value="TreeGrafter"/>
</dbReference>
<dbReference type="Pfam" id="PF21323">
    <property type="entry name" value="KDM5_C-hel"/>
    <property type="match status" value="1"/>
</dbReference>
<comment type="catalytic activity">
    <reaction evidence="14">
        <text>N(6),N(6),N(6)-trimethyl-L-lysyl(4)-[histone H3] + 3 2-oxoglutarate + 3 O2 = L-lysyl(4)-[histone H3] + 3 formaldehyde + 3 succinate + 3 CO2</text>
        <dbReference type="Rhea" id="RHEA:60208"/>
        <dbReference type="Rhea" id="RHEA-COMP:15537"/>
        <dbReference type="Rhea" id="RHEA-COMP:15547"/>
        <dbReference type="ChEBI" id="CHEBI:15379"/>
        <dbReference type="ChEBI" id="CHEBI:16526"/>
        <dbReference type="ChEBI" id="CHEBI:16810"/>
        <dbReference type="ChEBI" id="CHEBI:16842"/>
        <dbReference type="ChEBI" id="CHEBI:29969"/>
        <dbReference type="ChEBI" id="CHEBI:30031"/>
        <dbReference type="ChEBI" id="CHEBI:61961"/>
        <dbReference type="EC" id="1.14.11.67"/>
    </reaction>
</comment>
<evidence type="ECO:0000313" key="21">
    <source>
        <dbReference type="EMBL" id="CAH0764691.1"/>
    </source>
</evidence>
<dbReference type="EC" id="1.14.11.67" evidence="4"/>
<evidence type="ECO:0000256" key="16">
    <source>
        <dbReference type="SAM" id="MobiDB-lite"/>
    </source>
</evidence>
<feature type="region of interest" description="Disordered" evidence="16">
    <location>
        <begin position="199"/>
        <end position="274"/>
    </location>
</feature>
<feature type="domain" description="JmjC" evidence="20">
    <location>
        <begin position="468"/>
        <end position="634"/>
    </location>
</feature>
<dbReference type="InterPro" id="IPR036431">
    <property type="entry name" value="ARID_dom_sf"/>
</dbReference>
<evidence type="ECO:0000256" key="3">
    <source>
        <dbReference type="ARBA" id="ARBA00006801"/>
    </source>
</evidence>
<evidence type="ECO:0000256" key="1">
    <source>
        <dbReference type="ARBA" id="ARBA00001954"/>
    </source>
</evidence>
<dbReference type="GO" id="GO:0005634">
    <property type="term" value="C:nucleus"/>
    <property type="evidence" value="ECO:0007669"/>
    <property type="project" value="UniProtKB-SubCell"/>
</dbReference>
<accession>A0A9P0G486</accession>
<dbReference type="CDD" id="cd15605">
    <property type="entry name" value="PHD1_Lid_like"/>
    <property type="match status" value="1"/>
</dbReference>
<keyword evidence="13" id="KW-0539">Nucleus</keyword>
<evidence type="ECO:0000256" key="9">
    <source>
        <dbReference type="ARBA" id="ARBA00022853"/>
    </source>
</evidence>
<dbReference type="InterPro" id="IPR004198">
    <property type="entry name" value="Znf_C5HC2"/>
</dbReference>
<proteinExistence type="inferred from homology"/>
<organism evidence="21 22">
    <name type="scientific">Diatraea saccharalis</name>
    <name type="common">sugarcane borer</name>
    <dbReference type="NCBI Taxonomy" id="40085"/>
    <lineage>
        <taxon>Eukaryota</taxon>
        <taxon>Metazoa</taxon>
        <taxon>Ecdysozoa</taxon>
        <taxon>Arthropoda</taxon>
        <taxon>Hexapoda</taxon>
        <taxon>Insecta</taxon>
        <taxon>Pterygota</taxon>
        <taxon>Neoptera</taxon>
        <taxon>Endopterygota</taxon>
        <taxon>Lepidoptera</taxon>
        <taxon>Glossata</taxon>
        <taxon>Ditrysia</taxon>
        <taxon>Pyraloidea</taxon>
        <taxon>Crambidae</taxon>
        <taxon>Crambinae</taxon>
        <taxon>Diatraea</taxon>
    </lineage>
</organism>
<keyword evidence="7 15" id="KW-0863">Zinc-finger</keyword>
<dbReference type="InterPro" id="IPR001606">
    <property type="entry name" value="ARID_dom"/>
</dbReference>
<feature type="domain" description="PHD-type" evidence="17">
    <location>
        <begin position="325"/>
        <end position="375"/>
    </location>
</feature>
<dbReference type="SMART" id="SM00545">
    <property type="entry name" value="JmjN"/>
    <property type="match status" value="1"/>
</dbReference>
<dbReference type="InterPro" id="IPR001965">
    <property type="entry name" value="Znf_PHD"/>
</dbReference>
<keyword evidence="6" id="KW-0677">Repeat</keyword>
<evidence type="ECO:0000313" key="22">
    <source>
        <dbReference type="Proteomes" id="UP001153714"/>
    </source>
</evidence>
<protein>
    <recommendedName>
        <fullName evidence="4">[histone H3]-trimethyl-L-lysine(4) demethylase</fullName>
        <ecNumber evidence="4">1.14.11.67</ecNumber>
    </recommendedName>
</protein>
<comment type="similarity">
    <text evidence="3">Belongs to the JARID1 histone demethylase family.</text>
</comment>
<keyword evidence="5" id="KW-0479">Metal-binding</keyword>
<evidence type="ECO:0000256" key="7">
    <source>
        <dbReference type="ARBA" id="ARBA00022771"/>
    </source>
</evidence>
<dbReference type="EMBL" id="OU893339">
    <property type="protein sequence ID" value="CAH0764691.1"/>
    <property type="molecule type" value="Genomic_DNA"/>
</dbReference>
<dbReference type="GO" id="GO:0008270">
    <property type="term" value="F:zinc ion binding"/>
    <property type="evidence" value="ECO:0007669"/>
    <property type="project" value="UniProtKB-KW"/>
</dbReference>
<dbReference type="Gene3D" id="1.10.150.60">
    <property type="entry name" value="ARID DNA-binding domain"/>
    <property type="match status" value="1"/>
</dbReference>
<sequence>MGKCDEANVEVSMGDSASPMKPDNFTFTVPPEAPVFEPTPEEFLDPLAYISKIRPIAEKSGICKIKPPAHWQPPFAVDVDRLRFTPRIQRLNELEAITRVKLNFLDQIIKFWELQGSVLKIPTVERKPLDLYALHKIVQEAGGFEVCSAERKWSKIARRMGFPQGKGIGSILKNHYERILYPYDVFKNSGVVGDNKETKIEVKGEQTPEKANTTGRSRTTSKCTPSAAATPPPARRYKPSEPEAAAEPQDIKPPLHLTPVKEESPETRRSPRENKWMSAGAACGGRARVTRSTRLREHRMSNMTVSVTPAPQPALAPRTDDPLAKYMCHVCGRGDIEEQMLLCDGCDDSYHTFCLVPPLADVPKGDWRCPVCIAEEVSKPTEAFGFEQASREYTLQQFGEMADQFKSDYFNMPVHMVPTSTVEKEFWRVVSSIDEDVTVEYGADLHSMDHGSGFPTKSSAHLYPGEQQYAESSWNLNNLPVLEGSVLGHINADISGMKIPWLYVGMCFATFCWHNEDHWSYSINYLHWGEPKTWYGVPSCKAEQFEAAMKAEAPELFQLQPDLLHQLVTIMNPNILMKAGVPVYRTDQHAGEFVITFPRAYHAGFNQGYNFAEAVNFTPADWLKMGRECIAHYSTLRRYCVFSHDELVCKMALEADSLSVTVALAAYRDMRTMLHDERKLRKGLLDWGVTEAEREAFELLPDDERQCVLCKTTCFLSCVTCSCTSTVSCLRHHAQLCTCPPSAHRLRYRYTLDELPAMLEKLKKKSELFREWAEAVQNALDPDTPKTCDLDGLRAHLKRAHDLKMHKTELVRALETAIEDAEKCASVIQQLDLNKMRTRTRHHDPKYRLTIHELTLFAAEIDGLACVLPEGSAVKEVLRQTSDFENRATELLSEDLDKTDPAIIKELEEVVEMGSALCIVLPQLSGVQARLQQARFLEDVRVHREDPDTLTPQVIQRLLDLAETVVPHYRVETERATLCKLKAEVEEWERQARLVLIDTSKPRSPRADLEPSYTTLQELDQLLDTANQIHAALPSAHALRAARQHAMDWLHKVEEMQSKDLYPYMHSVEALVKRGQQIPLLLYEKDQLSIALSSAREWKRGAAEMFLKKNWQYTLLEALSPRTENSGGGGGGSRRRARANAEPAPSSLEAGLFLRNFSEDSTPTEIVAAFKQAEHRELVAIKELRARNMRKEVRAPPSAGITFCICQKRQYGVMTQCELCKDWFHASCIAASKEERDESPTRVEMPFGNPEPKFLCPDCTRTKRPRLDRILALLVWLQKLPVRLAEGEALQCVTERAMAWQDQARALLAAPALAALPHAPTPAQQPQVHTHKQLSI</sequence>
<dbReference type="InterPro" id="IPR019786">
    <property type="entry name" value="Zinc_finger_PHD-type_CS"/>
</dbReference>
<dbReference type="Gene3D" id="3.30.40.10">
    <property type="entry name" value="Zinc/RING finger domain, C3HC4 (zinc finger)"/>
    <property type="match status" value="2"/>
</dbReference>
<evidence type="ECO:0000259" key="17">
    <source>
        <dbReference type="PROSITE" id="PS50016"/>
    </source>
</evidence>
<evidence type="ECO:0000256" key="8">
    <source>
        <dbReference type="ARBA" id="ARBA00022833"/>
    </source>
</evidence>
<keyword evidence="8" id="KW-0862">Zinc</keyword>
<reference evidence="21" key="1">
    <citation type="submission" date="2021-12" db="EMBL/GenBank/DDBJ databases">
        <authorList>
            <person name="King R."/>
        </authorList>
    </citation>
    <scope>NUCLEOTIDE SEQUENCE</scope>
</reference>
<feature type="compositionally biased region" description="Basic and acidic residues" evidence="16">
    <location>
        <begin position="199"/>
        <end position="208"/>
    </location>
</feature>
<dbReference type="InterPro" id="IPR013637">
    <property type="entry name" value="Lys_sp_deMease-like_dom"/>
</dbReference>
<dbReference type="PROSITE" id="PS51184">
    <property type="entry name" value="JMJC"/>
    <property type="match status" value="1"/>
</dbReference>
<evidence type="ECO:0000259" key="19">
    <source>
        <dbReference type="PROSITE" id="PS51183"/>
    </source>
</evidence>
<evidence type="ECO:0000256" key="15">
    <source>
        <dbReference type="PROSITE-ProRule" id="PRU00146"/>
    </source>
</evidence>
<dbReference type="SMART" id="SM00249">
    <property type="entry name" value="PHD"/>
    <property type="match status" value="2"/>
</dbReference>
<dbReference type="GO" id="GO:0003677">
    <property type="term" value="F:DNA binding"/>
    <property type="evidence" value="ECO:0007669"/>
    <property type="project" value="InterPro"/>
</dbReference>
<feature type="compositionally biased region" description="Polar residues" evidence="16">
    <location>
        <begin position="209"/>
        <end position="218"/>
    </location>
</feature>
<dbReference type="SMART" id="SM01014">
    <property type="entry name" value="ARID"/>
    <property type="match status" value="1"/>
</dbReference>
<evidence type="ECO:0000259" key="18">
    <source>
        <dbReference type="PROSITE" id="PS51011"/>
    </source>
</evidence>
<feature type="compositionally biased region" description="Low complexity" evidence="16">
    <location>
        <begin position="220"/>
        <end position="229"/>
    </location>
</feature>
<feature type="region of interest" description="Disordered" evidence="16">
    <location>
        <begin position="1122"/>
        <end position="1144"/>
    </location>
</feature>
<dbReference type="Proteomes" id="UP001153714">
    <property type="component" value="Chromosome 8"/>
</dbReference>
<dbReference type="Pfam" id="PF02373">
    <property type="entry name" value="JmjC"/>
    <property type="match status" value="1"/>
</dbReference>
<evidence type="ECO:0000256" key="14">
    <source>
        <dbReference type="ARBA" id="ARBA00048734"/>
    </source>
</evidence>
<dbReference type="Pfam" id="PF02375">
    <property type="entry name" value="JmjN"/>
    <property type="match status" value="1"/>
</dbReference>
<keyword evidence="9" id="KW-0156">Chromatin regulator</keyword>
<keyword evidence="10" id="KW-0223">Dioxygenase</keyword>
<dbReference type="GO" id="GO:0000785">
    <property type="term" value="C:chromatin"/>
    <property type="evidence" value="ECO:0007669"/>
    <property type="project" value="TreeGrafter"/>
</dbReference>
<evidence type="ECO:0000256" key="10">
    <source>
        <dbReference type="ARBA" id="ARBA00022964"/>
    </source>
</evidence>
<dbReference type="PROSITE" id="PS51011">
    <property type="entry name" value="ARID"/>
    <property type="match status" value="1"/>
</dbReference>
<feature type="domain" description="PHD-type" evidence="17">
    <location>
        <begin position="1201"/>
        <end position="1262"/>
    </location>
</feature>
<feature type="domain" description="JmjN" evidence="19">
    <location>
        <begin position="33"/>
        <end position="74"/>
    </location>
</feature>
<feature type="domain" description="ARID" evidence="18">
    <location>
        <begin position="98"/>
        <end position="188"/>
    </location>
</feature>
<dbReference type="PANTHER" id="PTHR10694">
    <property type="entry name" value="LYSINE-SPECIFIC DEMETHYLASE"/>
    <property type="match status" value="1"/>
</dbReference>
<evidence type="ECO:0000259" key="20">
    <source>
        <dbReference type="PROSITE" id="PS51184"/>
    </source>
</evidence>
<gene>
    <name evidence="21" type="ORF">DIATSA_LOCUS13252</name>
</gene>
<dbReference type="SMART" id="SM00501">
    <property type="entry name" value="BRIGHT"/>
    <property type="match status" value="1"/>
</dbReference>
<dbReference type="Gene3D" id="2.60.120.650">
    <property type="entry name" value="Cupin"/>
    <property type="match status" value="2"/>
</dbReference>
<dbReference type="SUPFAM" id="SSF46774">
    <property type="entry name" value="ARID-like"/>
    <property type="match status" value="1"/>
</dbReference>
<evidence type="ECO:0000256" key="12">
    <source>
        <dbReference type="ARBA" id="ARBA00023004"/>
    </source>
</evidence>
<dbReference type="CDD" id="cd16864">
    <property type="entry name" value="ARID_JARID"/>
    <property type="match status" value="1"/>
</dbReference>
<feature type="compositionally biased region" description="Basic and acidic residues" evidence="16">
    <location>
        <begin position="259"/>
        <end position="274"/>
    </location>
</feature>
<dbReference type="InterPro" id="IPR003347">
    <property type="entry name" value="JmjC_dom"/>
</dbReference>
<dbReference type="PROSITE" id="PS50016">
    <property type="entry name" value="ZF_PHD_2"/>
    <property type="match status" value="2"/>
</dbReference>
<evidence type="ECO:0000256" key="6">
    <source>
        <dbReference type="ARBA" id="ARBA00022737"/>
    </source>
</evidence>
<dbReference type="FunFam" id="1.10.150.60:FF:000001">
    <property type="entry name" value="Putative lysine-specific demethylase 5b"/>
    <property type="match status" value="1"/>
</dbReference>
<evidence type="ECO:0000256" key="2">
    <source>
        <dbReference type="ARBA" id="ARBA00004123"/>
    </source>
</evidence>
<dbReference type="InterPro" id="IPR011011">
    <property type="entry name" value="Znf_FYVE_PHD"/>
</dbReference>
<dbReference type="OrthoDB" id="1678912at2759"/>
<dbReference type="InterPro" id="IPR019787">
    <property type="entry name" value="Znf_PHD-finger"/>
</dbReference>
<dbReference type="PROSITE" id="PS01359">
    <property type="entry name" value="ZF_PHD_1"/>
    <property type="match status" value="1"/>
</dbReference>
<dbReference type="SUPFAM" id="SSF57903">
    <property type="entry name" value="FYVE/PHD zinc finger"/>
    <property type="match status" value="2"/>
</dbReference>
<evidence type="ECO:0000256" key="5">
    <source>
        <dbReference type="ARBA" id="ARBA00022723"/>
    </source>
</evidence>
<comment type="cofactor">
    <cofactor evidence="1">
        <name>Fe(2+)</name>
        <dbReference type="ChEBI" id="CHEBI:29033"/>
    </cofactor>
</comment>
<dbReference type="GO" id="GO:0034647">
    <property type="term" value="F:histone H3K4me/H3K4me2/H3K4me3 demethylase activity"/>
    <property type="evidence" value="ECO:0007669"/>
    <property type="project" value="UniProtKB-EC"/>
</dbReference>
<keyword evidence="11" id="KW-0560">Oxidoreductase</keyword>
<dbReference type="PROSITE" id="PS51183">
    <property type="entry name" value="JMJN"/>
    <property type="match status" value="1"/>
</dbReference>
<keyword evidence="22" id="KW-1185">Reference proteome</keyword>
<dbReference type="InterPro" id="IPR013083">
    <property type="entry name" value="Znf_RING/FYVE/PHD"/>
</dbReference>
<dbReference type="InterPro" id="IPR048615">
    <property type="entry name" value="KDM5_C-hel"/>
</dbReference>
<dbReference type="FunFam" id="2.60.120.650:FF:000028">
    <property type="entry name" value="Lysine-specific demethylase lid"/>
    <property type="match status" value="1"/>
</dbReference>
<comment type="subcellular location">
    <subcellularLocation>
        <location evidence="2">Nucleus</location>
    </subcellularLocation>
</comment>
<dbReference type="InterPro" id="IPR003349">
    <property type="entry name" value="JmjN"/>
</dbReference>
<dbReference type="Pfam" id="PF02928">
    <property type="entry name" value="zf-C5HC2"/>
    <property type="match status" value="1"/>
</dbReference>
<evidence type="ECO:0000256" key="11">
    <source>
        <dbReference type="ARBA" id="ARBA00023002"/>
    </source>
</evidence>
<keyword evidence="12" id="KW-0408">Iron</keyword>
<dbReference type="Pfam" id="PF00628">
    <property type="entry name" value="PHD"/>
    <property type="match status" value="2"/>
</dbReference>
<dbReference type="Pfam" id="PF01388">
    <property type="entry name" value="ARID"/>
    <property type="match status" value="1"/>
</dbReference>
<reference evidence="21" key="2">
    <citation type="submission" date="2022-10" db="EMBL/GenBank/DDBJ databases">
        <authorList>
            <consortium name="ENA_rothamsted_submissions"/>
            <consortium name="culmorum"/>
            <person name="King R."/>
        </authorList>
    </citation>
    <scope>NUCLEOTIDE SEQUENCE</scope>
</reference>
<dbReference type="SMART" id="SM00558">
    <property type="entry name" value="JmjC"/>
    <property type="match status" value="1"/>
</dbReference>
<dbReference type="SUPFAM" id="SSF51197">
    <property type="entry name" value="Clavaminate synthase-like"/>
    <property type="match status" value="1"/>
</dbReference>
<name>A0A9P0G486_9NEOP</name>
<dbReference type="Pfam" id="PF08429">
    <property type="entry name" value="PLU-1"/>
    <property type="match status" value="1"/>
</dbReference>
<evidence type="ECO:0000256" key="4">
    <source>
        <dbReference type="ARBA" id="ARBA00012902"/>
    </source>
</evidence>
<evidence type="ECO:0000256" key="13">
    <source>
        <dbReference type="ARBA" id="ARBA00023242"/>
    </source>
</evidence>